<proteinExistence type="predicted"/>
<gene>
    <name evidence="1" type="ORF">Edafosvirus46_1</name>
</gene>
<sequence>MDNIFLDTKLIRKFIGLNIDLCNASGDNLLKKLCEQREENLIIEVINKIIEDNKNNKHIFNYYDIIYCSYVNQMVDLIDFLIKKKINININFACSKNFSITPLILICMDRIMLNITTESLILKLISNGADLTSTYVDRNNQTKNFLIRLCELGSENFIYRVLSIPNINFDLGNIINHH</sequence>
<protein>
    <recommendedName>
        <fullName evidence="2">Ankyrin repeat protein</fullName>
    </recommendedName>
</protein>
<name>A0A3G4ZZW8_9VIRU</name>
<evidence type="ECO:0000313" key="1">
    <source>
        <dbReference type="EMBL" id="AYV78899.1"/>
    </source>
</evidence>
<evidence type="ECO:0008006" key="2">
    <source>
        <dbReference type="Google" id="ProtNLM"/>
    </source>
</evidence>
<feature type="non-terminal residue" evidence="1">
    <location>
        <position position="178"/>
    </location>
</feature>
<accession>A0A3G4ZZW8</accession>
<organism evidence="1">
    <name type="scientific">Edafosvirus sp</name>
    <dbReference type="NCBI Taxonomy" id="2487765"/>
    <lineage>
        <taxon>Viruses</taxon>
        <taxon>Varidnaviria</taxon>
        <taxon>Bamfordvirae</taxon>
        <taxon>Nucleocytoviricota</taxon>
        <taxon>Megaviricetes</taxon>
        <taxon>Imitervirales</taxon>
        <taxon>Mimiviridae</taxon>
        <taxon>Klosneuvirinae</taxon>
    </lineage>
</organism>
<reference evidence="1" key="1">
    <citation type="submission" date="2018-10" db="EMBL/GenBank/DDBJ databases">
        <title>Hidden diversity of soil giant viruses.</title>
        <authorList>
            <person name="Schulz F."/>
            <person name="Alteio L."/>
            <person name="Goudeau D."/>
            <person name="Ryan E.M."/>
            <person name="Malmstrom R.R."/>
            <person name="Blanchard J."/>
            <person name="Woyke T."/>
        </authorList>
    </citation>
    <scope>NUCLEOTIDE SEQUENCE</scope>
    <source>
        <strain evidence="1">EDV1</strain>
    </source>
</reference>
<dbReference type="EMBL" id="MK072111">
    <property type="protein sequence ID" value="AYV78899.1"/>
    <property type="molecule type" value="Genomic_DNA"/>
</dbReference>